<name>A0AAV2VJE0_9VIBR</name>
<accession>A0AAV2VJE0</accession>
<evidence type="ECO:0000313" key="7">
    <source>
        <dbReference type="EMBL" id="CCO44524.1"/>
    </source>
</evidence>
<comment type="catalytic activity">
    <reaction evidence="3">
        <text>2 GTP = 3',3'-c-di-GMP + 2 diphosphate</text>
        <dbReference type="Rhea" id="RHEA:24898"/>
        <dbReference type="ChEBI" id="CHEBI:33019"/>
        <dbReference type="ChEBI" id="CHEBI:37565"/>
        <dbReference type="ChEBI" id="CHEBI:58805"/>
        <dbReference type="EC" id="2.7.7.65"/>
    </reaction>
</comment>
<dbReference type="PROSITE" id="PS50887">
    <property type="entry name" value="GGDEF"/>
    <property type="match status" value="1"/>
</dbReference>
<feature type="transmembrane region" description="Helical" evidence="4">
    <location>
        <begin position="310"/>
        <end position="330"/>
    </location>
</feature>
<dbReference type="CDD" id="cd01949">
    <property type="entry name" value="GGDEF"/>
    <property type="match status" value="1"/>
</dbReference>
<dbReference type="SUPFAM" id="SSF55073">
    <property type="entry name" value="Nucleotide cyclase"/>
    <property type="match status" value="1"/>
</dbReference>
<feature type="chain" id="PRO_5043472404" description="diguanylate cyclase" evidence="5">
    <location>
        <begin position="25"/>
        <end position="599"/>
    </location>
</feature>
<dbReference type="Pfam" id="PF07696">
    <property type="entry name" value="7TMR-DISMED2"/>
    <property type="match status" value="1"/>
</dbReference>
<keyword evidence="4" id="KW-1133">Transmembrane helix</keyword>
<dbReference type="InterPro" id="IPR011622">
    <property type="entry name" value="7TMR_DISM_rcpt_extracell_dom2"/>
</dbReference>
<feature type="signal peptide" evidence="5">
    <location>
        <begin position="1"/>
        <end position="24"/>
    </location>
</feature>
<evidence type="ECO:0000256" key="3">
    <source>
        <dbReference type="ARBA" id="ARBA00034247"/>
    </source>
</evidence>
<feature type="transmembrane region" description="Helical" evidence="4">
    <location>
        <begin position="192"/>
        <end position="212"/>
    </location>
</feature>
<dbReference type="Gene3D" id="3.30.70.270">
    <property type="match status" value="1"/>
</dbReference>
<keyword evidence="4" id="KW-0472">Membrane</keyword>
<evidence type="ECO:0000256" key="1">
    <source>
        <dbReference type="ARBA" id="ARBA00001946"/>
    </source>
</evidence>
<dbReference type="AlphaFoldDB" id="A0AAV2VJE0"/>
<dbReference type="InterPro" id="IPR000160">
    <property type="entry name" value="GGDEF_dom"/>
</dbReference>
<dbReference type="SMART" id="SM00267">
    <property type="entry name" value="GGDEF"/>
    <property type="match status" value="1"/>
</dbReference>
<keyword evidence="5" id="KW-0732">Signal</keyword>
<dbReference type="InterPro" id="IPR011623">
    <property type="entry name" value="7TMR_DISM_rcpt_extracell_dom1"/>
</dbReference>
<comment type="cofactor">
    <cofactor evidence="1">
        <name>Mg(2+)</name>
        <dbReference type="ChEBI" id="CHEBI:18420"/>
    </cofactor>
</comment>
<gene>
    <name evidence="7" type="ORF">VIBNISOn1_1160032</name>
</gene>
<dbReference type="PANTHER" id="PTHR45138">
    <property type="entry name" value="REGULATORY COMPONENTS OF SENSORY TRANSDUCTION SYSTEM"/>
    <property type="match status" value="1"/>
</dbReference>
<protein>
    <recommendedName>
        <fullName evidence="2">diguanylate cyclase</fullName>
        <ecNumber evidence="2">2.7.7.65</ecNumber>
    </recommendedName>
</protein>
<keyword evidence="7" id="KW-0675">Receptor</keyword>
<dbReference type="GO" id="GO:1902201">
    <property type="term" value="P:negative regulation of bacterial-type flagellum-dependent cell motility"/>
    <property type="evidence" value="ECO:0007669"/>
    <property type="project" value="TreeGrafter"/>
</dbReference>
<feature type="domain" description="GGDEF" evidence="6">
    <location>
        <begin position="470"/>
        <end position="599"/>
    </location>
</feature>
<dbReference type="NCBIfam" id="TIGR00254">
    <property type="entry name" value="GGDEF"/>
    <property type="match status" value="1"/>
</dbReference>
<feature type="transmembrane region" description="Helical" evidence="4">
    <location>
        <begin position="253"/>
        <end position="274"/>
    </location>
</feature>
<evidence type="ECO:0000256" key="2">
    <source>
        <dbReference type="ARBA" id="ARBA00012528"/>
    </source>
</evidence>
<dbReference type="Pfam" id="PF07695">
    <property type="entry name" value="7TMR-DISM_7TM"/>
    <property type="match status" value="1"/>
</dbReference>
<dbReference type="GO" id="GO:0043709">
    <property type="term" value="P:cell adhesion involved in single-species biofilm formation"/>
    <property type="evidence" value="ECO:0007669"/>
    <property type="project" value="TreeGrafter"/>
</dbReference>
<dbReference type="FunFam" id="3.30.70.270:FF:000001">
    <property type="entry name" value="Diguanylate cyclase domain protein"/>
    <property type="match status" value="1"/>
</dbReference>
<feature type="transmembrane region" description="Helical" evidence="4">
    <location>
        <begin position="224"/>
        <end position="247"/>
    </location>
</feature>
<dbReference type="Proteomes" id="UP000018211">
    <property type="component" value="Unassembled WGS sequence"/>
</dbReference>
<dbReference type="PANTHER" id="PTHR45138:SF9">
    <property type="entry name" value="DIGUANYLATE CYCLASE DGCM-RELATED"/>
    <property type="match status" value="1"/>
</dbReference>
<dbReference type="InterPro" id="IPR029787">
    <property type="entry name" value="Nucleotide_cyclase"/>
</dbReference>
<dbReference type="EC" id="2.7.7.65" evidence="2"/>
<feature type="transmembrane region" description="Helical" evidence="4">
    <location>
        <begin position="370"/>
        <end position="391"/>
    </location>
</feature>
<feature type="transmembrane region" description="Helical" evidence="4">
    <location>
        <begin position="337"/>
        <end position="358"/>
    </location>
</feature>
<dbReference type="Pfam" id="PF00990">
    <property type="entry name" value="GGDEF"/>
    <property type="match status" value="1"/>
</dbReference>
<proteinExistence type="predicted"/>
<dbReference type="GO" id="GO:0005886">
    <property type="term" value="C:plasma membrane"/>
    <property type="evidence" value="ECO:0007669"/>
    <property type="project" value="TreeGrafter"/>
</dbReference>
<comment type="caution">
    <text evidence="7">The sequence shown here is derived from an EMBL/GenBank/DDBJ whole genome shotgun (WGS) entry which is preliminary data.</text>
</comment>
<sequence length="599" mass="67602">MLPSSFGIFAMFLLQLLVSFGASASVFPIEVSGDEEGKRITGRYLLWHDASGEAKLNDAVKAFRNQEFKPLSTKGSTGLQPGAFWSIFALTNTTNTAITVHLEYIDHQLIYLDAYQRSVAENNYEMLASLFLGDSFSERLIPHQRFVVPVTLEPNQTYQYLFRYGSDGQGYVFPDLRIWNPQKLNYAQSVEVALISIGVGSLLLMALTSFVVGSASNDRVYMAYGVYAIAKTLTWPTILGFTHMFVLQDNFHWNLMSLGGALSIMTGIVFVRSMLQTREKTPKLDWVLKFMILNTLFLALAAVFRETALAVIFMTIALLLYPFLAIAGIIRWIQGSIVSAIYTVAWGILVGGLFAQAMRDLGYVEHNFFTYYWPVFASFGEMAVILIAMGIRLLQLRRRKDNAETLYRRQLERAKYELEMLVSERTHALEQEKQRAEIEARTDPLTGISNRRNFMKLAEESFDKSLLESKPLAVIMFDLDHFKEINDRYGHSTGDKALKLFASTISGNIPDNAIFGRLGGEEFCMAFHGDQVMAMDIAEFLRSTIENISIDNGERQVRFTTSVGISVLDHEKHIDQLITNADKALYRAKYSGRNKVVVA</sequence>
<dbReference type="Gene3D" id="2.60.40.2380">
    <property type="match status" value="1"/>
</dbReference>
<evidence type="ECO:0000259" key="6">
    <source>
        <dbReference type="PROSITE" id="PS50887"/>
    </source>
</evidence>
<evidence type="ECO:0000256" key="5">
    <source>
        <dbReference type="SAM" id="SignalP"/>
    </source>
</evidence>
<keyword evidence="4" id="KW-0812">Transmembrane</keyword>
<evidence type="ECO:0000256" key="4">
    <source>
        <dbReference type="SAM" id="Phobius"/>
    </source>
</evidence>
<dbReference type="InterPro" id="IPR050469">
    <property type="entry name" value="Diguanylate_Cyclase"/>
</dbReference>
<dbReference type="EMBL" id="CAOF01000020">
    <property type="protein sequence ID" value="CCO44524.1"/>
    <property type="molecule type" value="Genomic_DNA"/>
</dbReference>
<dbReference type="GO" id="GO:0052621">
    <property type="term" value="F:diguanylate cyclase activity"/>
    <property type="evidence" value="ECO:0007669"/>
    <property type="project" value="UniProtKB-EC"/>
</dbReference>
<dbReference type="RefSeq" id="WP_022610343.1">
    <property type="nucleotide sequence ID" value="NZ_LK391965.1"/>
</dbReference>
<dbReference type="InterPro" id="IPR043128">
    <property type="entry name" value="Rev_trsase/Diguanyl_cyclase"/>
</dbReference>
<reference evidence="7 8" key="1">
    <citation type="journal article" date="2013" name="ISME J.">
        <title>Comparative genomics of pathogenic lineages of Vibrio nigripulchritudo identifies virulence-associated traits.</title>
        <authorList>
            <person name="Goudenege D."/>
            <person name="Labreuche Y."/>
            <person name="Krin E."/>
            <person name="Ansquer D."/>
            <person name="Mangenot S."/>
            <person name="Calteau A."/>
            <person name="Medigue C."/>
            <person name="Mazel D."/>
            <person name="Polz M.F."/>
            <person name="Le Roux F."/>
        </authorList>
    </citation>
    <scope>NUCLEOTIDE SEQUENCE [LARGE SCALE GENOMIC DNA]</scope>
    <source>
        <strain evidence="7 8">SOn1</strain>
    </source>
</reference>
<organism evidence="7 8">
    <name type="scientific">Vibrio nigripulchritudo SOn1</name>
    <dbReference type="NCBI Taxonomy" id="1238450"/>
    <lineage>
        <taxon>Bacteria</taxon>
        <taxon>Pseudomonadati</taxon>
        <taxon>Pseudomonadota</taxon>
        <taxon>Gammaproteobacteria</taxon>
        <taxon>Vibrionales</taxon>
        <taxon>Vibrionaceae</taxon>
        <taxon>Vibrio</taxon>
    </lineage>
</organism>
<feature type="transmembrane region" description="Helical" evidence="4">
    <location>
        <begin position="286"/>
        <end position="304"/>
    </location>
</feature>
<evidence type="ECO:0000313" key="8">
    <source>
        <dbReference type="Proteomes" id="UP000018211"/>
    </source>
</evidence>